<accession>A0ABU1SS10</accession>
<keyword evidence="2" id="KW-1185">Reference proteome</keyword>
<proteinExistence type="predicted"/>
<reference evidence="1 2" key="1">
    <citation type="submission" date="2023-07" db="EMBL/GenBank/DDBJ databases">
        <title>Sorghum-associated microbial communities from plants grown in Nebraska, USA.</title>
        <authorList>
            <person name="Schachtman D."/>
        </authorList>
    </citation>
    <scope>NUCLEOTIDE SEQUENCE [LARGE SCALE GENOMIC DNA]</scope>
    <source>
        <strain evidence="1 2">3199</strain>
    </source>
</reference>
<comment type="caution">
    <text evidence="1">The sequence shown here is derived from an EMBL/GenBank/DDBJ whole genome shotgun (WGS) entry which is preliminary data.</text>
</comment>
<evidence type="ECO:0000313" key="2">
    <source>
        <dbReference type="Proteomes" id="UP001250791"/>
    </source>
</evidence>
<dbReference type="Proteomes" id="UP001250791">
    <property type="component" value="Unassembled WGS sequence"/>
</dbReference>
<protein>
    <submittedName>
        <fullName evidence="1">Uncharacterized protein</fullName>
    </submittedName>
</protein>
<evidence type="ECO:0000313" key="1">
    <source>
        <dbReference type="EMBL" id="MDR6901759.1"/>
    </source>
</evidence>
<sequence>MIIESALADTPFIDDMNADAYYDIKDAIFDIIMDGANDWVRQAGCSEPRSG</sequence>
<name>A0ABU1SS10_9HYPH</name>
<gene>
    <name evidence="1" type="ORF">J2W52_003390</name>
</gene>
<organism evidence="1 2">
    <name type="scientific">Rhizobium miluonense</name>
    <dbReference type="NCBI Taxonomy" id="411945"/>
    <lineage>
        <taxon>Bacteria</taxon>
        <taxon>Pseudomonadati</taxon>
        <taxon>Pseudomonadota</taxon>
        <taxon>Alphaproteobacteria</taxon>
        <taxon>Hyphomicrobiales</taxon>
        <taxon>Rhizobiaceae</taxon>
        <taxon>Rhizobium/Agrobacterium group</taxon>
        <taxon>Rhizobium</taxon>
    </lineage>
</organism>
<dbReference type="EMBL" id="JAVDUP010000004">
    <property type="protein sequence ID" value="MDR6901759.1"/>
    <property type="molecule type" value="Genomic_DNA"/>
</dbReference>
<dbReference type="RefSeq" id="WP_310232264.1">
    <property type="nucleotide sequence ID" value="NZ_JAVDUP010000004.1"/>
</dbReference>